<name>A0A2H0BDZ9_9BACT</name>
<proteinExistence type="predicted"/>
<accession>A0A2H0BDZ9</accession>
<dbReference type="Proteomes" id="UP000229794">
    <property type="component" value="Unassembled WGS sequence"/>
</dbReference>
<organism evidence="1 2">
    <name type="scientific">Candidatus Zambryskibacteria bacterium CG22_combo_CG10-13_8_21_14_all_42_17</name>
    <dbReference type="NCBI Taxonomy" id="1975118"/>
    <lineage>
        <taxon>Bacteria</taxon>
        <taxon>Candidatus Zambryskiibacteriota</taxon>
    </lineage>
</organism>
<gene>
    <name evidence="1" type="ORF">COX06_00900</name>
</gene>
<reference evidence="1 2" key="1">
    <citation type="submission" date="2017-09" db="EMBL/GenBank/DDBJ databases">
        <title>Depth-based differentiation of microbial function through sediment-hosted aquifers and enrichment of novel symbionts in the deep terrestrial subsurface.</title>
        <authorList>
            <person name="Probst A.J."/>
            <person name="Ladd B."/>
            <person name="Jarett J.K."/>
            <person name="Geller-Mcgrath D.E."/>
            <person name="Sieber C.M."/>
            <person name="Emerson J.B."/>
            <person name="Anantharaman K."/>
            <person name="Thomas B.C."/>
            <person name="Malmstrom R."/>
            <person name="Stieglmeier M."/>
            <person name="Klingl A."/>
            <person name="Woyke T."/>
            <person name="Ryan C.M."/>
            <person name="Banfield J.F."/>
        </authorList>
    </citation>
    <scope>NUCLEOTIDE SEQUENCE [LARGE SCALE GENOMIC DNA]</scope>
    <source>
        <strain evidence="1">CG22_combo_CG10-13_8_21_14_all_42_17</strain>
    </source>
</reference>
<dbReference type="AlphaFoldDB" id="A0A2H0BDZ9"/>
<evidence type="ECO:0000313" key="2">
    <source>
        <dbReference type="Proteomes" id="UP000229794"/>
    </source>
</evidence>
<comment type="caution">
    <text evidence="1">The sequence shown here is derived from an EMBL/GenBank/DDBJ whole genome shotgun (WGS) entry which is preliminary data.</text>
</comment>
<sequence length="228" mass="26792">MNFENLINILDEDKEFVYVIVGGTALQGWMGESLSFYRENGTLRDIDIIVLEDPNKRSEYLQKLKFDMPVDFSFAKEESYRQPYQVLSQFKKNGNEQYSLVFRSVEVPLSKEVTALCRVNTITPTGIVNFQTFNPITLAHLYIHRVGILKMKDVIKIKRFVKKIHNSGVFDTVHTHYKVFHEYAAAIRHNYPFYSWAIRTYNYLDFSLNCRMSHKYIPSVILKKLINL</sequence>
<dbReference type="EMBL" id="PCST01000013">
    <property type="protein sequence ID" value="PIP55866.1"/>
    <property type="molecule type" value="Genomic_DNA"/>
</dbReference>
<evidence type="ECO:0000313" key="1">
    <source>
        <dbReference type="EMBL" id="PIP55866.1"/>
    </source>
</evidence>
<protein>
    <submittedName>
        <fullName evidence="1">Uncharacterized protein</fullName>
    </submittedName>
</protein>